<proteinExistence type="inferred from homology"/>
<sequence>MARPTVIVSPDSLKGCLSAADASAAVTAGITDTDPEIAVTTVPLSDGGEGLVDVLRHALGGELRTVTVSDPLGRPTLARYLVMPDGRAVTESAQAIGLTLLTTAELDPFRASSRGLGELIAHVGADPDVRELVLGVGGVATVDGGVGMREALTKLPLPVRVASDVRNPLLGQRGAAAVFGPQKGAAPADVEHLERRLAALGHPPEVADHPGAGAAGGIGAMLLAMGGAVESGIELVLALTGWTDAARTASVAVTGEGTVDLSSTEGKVVSGVLAAARPSQLPVVVFGGRVQPDGAAALRELGAVDVRPLSGRIADAADDLYALGVHMATRLLSTTQAAG</sequence>
<dbReference type="GO" id="GO:0008887">
    <property type="term" value="F:glycerate kinase activity"/>
    <property type="evidence" value="ECO:0007669"/>
    <property type="project" value="UniProtKB-UniRule"/>
</dbReference>
<name>A0A544W730_9MYCO</name>
<keyword evidence="2 4" id="KW-0808">Transferase</keyword>
<reference evidence="5 6" key="1">
    <citation type="submission" date="2018-10" db="EMBL/GenBank/DDBJ databases">
        <title>Draft genome of Mycobacterium hodleri strain B.</title>
        <authorList>
            <person name="Amande T.J."/>
            <person name="Mcgenity T.J."/>
        </authorList>
    </citation>
    <scope>NUCLEOTIDE SEQUENCE [LARGE SCALE GENOMIC DNA]</scope>
    <source>
        <strain evidence="5 6">B</strain>
    </source>
</reference>
<dbReference type="Gene3D" id="3.90.1510.10">
    <property type="entry name" value="Glycerate kinase, domain 2"/>
    <property type="match status" value="2"/>
</dbReference>
<evidence type="ECO:0000313" key="6">
    <source>
        <dbReference type="Proteomes" id="UP000315759"/>
    </source>
</evidence>
<protein>
    <submittedName>
        <fullName evidence="5">Glycerate kinase</fullName>
    </submittedName>
</protein>
<evidence type="ECO:0000256" key="3">
    <source>
        <dbReference type="ARBA" id="ARBA00022777"/>
    </source>
</evidence>
<dbReference type="RefSeq" id="WP_142550624.1">
    <property type="nucleotide sequence ID" value="NZ_VIFX01000003.1"/>
</dbReference>
<dbReference type="SUPFAM" id="SSF110738">
    <property type="entry name" value="Glycerate kinase I"/>
    <property type="match status" value="1"/>
</dbReference>
<dbReference type="InterPro" id="IPR018193">
    <property type="entry name" value="Glyc_kinase_flavodox-like_fold"/>
</dbReference>
<keyword evidence="6" id="KW-1185">Reference proteome</keyword>
<accession>A0A544W730</accession>
<comment type="caution">
    <text evidence="5">The sequence shown here is derived from an EMBL/GenBank/DDBJ whole genome shotgun (WGS) entry which is preliminary data.</text>
</comment>
<dbReference type="PIRSF" id="PIRSF006078">
    <property type="entry name" value="GlxK"/>
    <property type="match status" value="1"/>
</dbReference>
<dbReference type="PANTHER" id="PTHR21599">
    <property type="entry name" value="GLYCERATE KINASE"/>
    <property type="match status" value="1"/>
</dbReference>
<dbReference type="Gene3D" id="3.40.50.10350">
    <property type="entry name" value="Glycerate kinase, domain 1"/>
    <property type="match status" value="2"/>
</dbReference>
<dbReference type="Pfam" id="PF02595">
    <property type="entry name" value="Gly_kinase"/>
    <property type="match status" value="2"/>
</dbReference>
<evidence type="ECO:0000256" key="1">
    <source>
        <dbReference type="ARBA" id="ARBA00006284"/>
    </source>
</evidence>
<dbReference type="Proteomes" id="UP000315759">
    <property type="component" value="Unassembled WGS sequence"/>
</dbReference>
<gene>
    <name evidence="5" type="ORF">D8S82_02815</name>
</gene>
<organism evidence="5 6">
    <name type="scientific">Mycolicibacterium hodleri</name>
    <dbReference type="NCBI Taxonomy" id="49897"/>
    <lineage>
        <taxon>Bacteria</taxon>
        <taxon>Bacillati</taxon>
        <taxon>Actinomycetota</taxon>
        <taxon>Actinomycetes</taxon>
        <taxon>Mycobacteriales</taxon>
        <taxon>Mycobacteriaceae</taxon>
        <taxon>Mycolicibacterium</taxon>
    </lineage>
</organism>
<dbReference type="EMBL" id="VIFX01000003">
    <property type="protein sequence ID" value="TQR88015.1"/>
    <property type="molecule type" value="Genomic_DNA"/>
</dbReference>
<evidence type="ECO:0000256" key="2">
    <source>
        <dbReference type="ARBA" id="ARBA00022679"/>
    </source>
</evidence>
<comment type="similarity">
    <text evidence="1 4">Belongs to the glycerate kinase type-1 family.</text>
</comment>
<dbReference type="InterPro" id="IPR036129">
    <property type="entry name" value="Glycerate_kinase_sf"/>
</dbReference>
<keyword evidence="3 4" id="KW-0418">Kinase</keyword>
<dbReference type="GO" id="GO:0031388">
    <property type="term" value="P:organic acid phosphorylation"/>
    <property type="evidence" value="ECO:0007669"/>
    <property type="project" value="UniProtKB-UniRule"/>
</dbReference>
<dbReference type="AlphaFoldDB" id="A0A544W730"/>
<evidence type="ECO:0000313" key="5">
    <source>
        <dbReference type="EMBL" id="TQR88015.1"/>
    </source>
</evidence>
<dbReference type="PANTHER" id="PTHR21599:SF0">
    <property type="entry name" value="GLYCERATE KINASE"/>
    <property type="match status" value="1"/>
</dbReference>
<dbReference type="InterPro" id="IPR018197">
    <property type="entry name" value="Glycerate_kinase_RE-like"/>
</dbReference>
<dbReference type="InterPro" id="IPR004381">
    <property type="entry name" value="Glycerate_kinase"/>
</dbReference>
<evidence type="ECO:0000256" key="4">
    <source>
        <dbReference type="PIRNR" id="PIRNR006078"/>
    </source>
</evidence>